<dbReference type="Gene3D" id="3.60.10.10">
    <property type="entry name" value="Endonuclease/exonuclease/phosphatase"/>
    <property type="match status" value="1"/>
</dbReference>
<dbReference type="Proteomes" id="UP000589626">
    <property type="component" value="Unassembled WGS sequence"/>
</dbReference>
<keyword evidence="2" id="KW-0472">Membrane</keyword>
<dbReference type="Pfam" id="PF03372">
    <property type="entry name" value="Exo_endo_phos"/>
    <property type="match status" value="1"/>
</dbReference>
<comment type="caution">
    <text evidence="4">The sequence shown here is derived from an EMBL/GenBank/DDBJ whole genome shotgun (WGS) entry which is preliminary data.</text>
</comment>
<sequence>METPEPPSRPRGGSRIDETKRRRLRTDRGRLAVGAVVVLSLLVTGVAQLMSEGALDNGAAADSLSRPVSDGEVDAVTAAPPDPQRVVEATELVREPQRAGRGNRAGGKGGPASLANRAERLARGLAVGPVQTFGIASFNMLGASHTNGKGRRAHFANGATRAAQAASLVSAQGIDVVGAQEFEPVQQSTFLARLPNFAVYPGQTLSVIDGTNSIAWDTTKFELIEAETIAIPYFGGRTVQMPYVQLEQRASGQRFWFANFHNPADVRGAAQHWRETATALEADLATELHQTGVPVLMTGDFNEHEAFYCRLAGLAPMMKSASGALPGPPCYVPPGPRVDWVLGSTPVTFSGYRELDGGAIDAITDHPVIVADVSVQ</sequence>
<accession>A0A7W4Z0V3</accession>
<dbReference type="AlphaFoldDB" id="A0A7W4Z0V3"/>
<keyword evidence="4" id="KW-0269">Exonuclease</keyword>
<keyword evidence="2" id="KW-0812">Transmembrane</keyword>
<reference evidence="4 5" key="1">
    <citation type="submission" date="2020-08" db="EMBL/GenBank/DDBJ databases">
        <title>Sequencing the genomes of 1000 actinobacteria strains.</title>
        <authorList>
            <person name="Klenk H.-P."/>
        </authorList>
    </citation>
    <scope>NUCLEOTIDE SEQUENCE [LARGE SCALE GENOMIC DNA]</scope>
    <source>
        <strain evidence="4 5">DSM 105498</strain>
    </source>
</reference>
<dbReference type="GO" id="GO:0004527">
    <property type="term" value="F:exonuclease activity"/>
    <property type="evidence" value="ECO:0007669"/>
    <property type="project" value="UniProtKB-KW"/>
</dbReference>
<keyword evidence="4" id="KW-0255">Endonuclease</keyword>
<keyword evidence="4" id="KW-0378">Hydrolase</keyword>
<feature type="domain" description="Endonuclease/exonuclease/phosphatase" evidence="3">
    <location>
        <begin position="136"/>
        <end position="366"/>
    </location>
</feature>
<dbReference type="GO" id="GO:0004519">
    <property type="term" value="F:endonuclease activity"/>
    <property type="evidence" value="ECO:0007669"/>
    <property type="project" value="UniProtKB-KW"/>
</dbReference>
<keyword evidence="4" id="KW-0540">Nuclease</keyword>
<organism evidence="4 5">
    <name type="scientific">Nocardioides soli</name>
    <dbReference type="NCBI Taxonomy" id="1036020"/>
    <lineage>
        <taxon>Bacteria</taxon>
        <taxon>Bacillati</taxon>
        <taxon>Actinomycetota</taxon>
        <taxon>Actinomycetes</taxon>
        <taxon>Propionibacteriales</taxon>
        <taxon>Nocardioidaceae</taxon>
        <taxon>Nocardioides</taxon>
    </lineage>
</organism>
<dbReference type="RefSeq" id="WP_183590832.1">
    <property type="nucleotide sequence ID" value="NZ_JACHWR010000001.1"/>
</dbReference>
<proteinExistence type="predicted"/>
<evidence type="ECO:0000256" key="1">
    <source>
        <dbReference type="SAM" id="MobiDB-lite"/>
    </source>
</evidence>
<evidence type="ECO:0000256" key="2">
    <source>
        <dbReference type="SAM" id="Phobius"/>
    </source>
</evidence>
<evidence type="ECO:0000313" key="4">
    <source>
        <dbReference type="EMBL" id="MBB3040850.1"/>
    </source>
</evidence>
<evidence type="ECO:0000259" key="3">
    <source>
        <dbReference type="Pfam" id="PF03372"/>
    </source>
</evidence>
<feature type="transmembrane region" description="Helical" evidence="2">
    <location>
        <begin position="31"/>
        <end position="50"/>
    </location>
</feature>
<dbReference type="SUPFAM" id="SSF56219">
    <property type="entry name" value="DNase I-like"/>
    <property type="match status" value="1"/>
</dbReference>
<evidence type="ECO:0000313" key="5">
    <source>
        <dbReference type="Proteomes" id="UP000589626"/>
    </source>
</evidence>
<keyword evidence="2" id="KW-1133">Transmembrane helix</keyword>
<dbReference type="InterPro" id="IPR005135">
    <property type="entry name" value="Endo/exonuclease/phosphatase"/>
</dbReference>
<dbReference type="EMBL" id="JACHWR010000001">
    <property type="protein sequence ID" value="MBB3040850.1"/>
    <property type="molecule type" value="Genomic_DNA"/>
</dbReference>
<gene>
    <name evidence="4" type="ORF">FHU40_000651</name>
</gene>
<name>A0A7W4Z0V3_9ACTN</name>
<dbReference type="InterPro" id="IPR036691">
    <property type="entry name" value="Endo/exonu/phosph_ase_sf"/>
</dbReference>
<keyword evidence="5" id="KW-1185">Reference proteome</keyword>
<feature type="region of interest" description="Disordered" evidence="1">
    <location>
        <begin position="60"/>
        <end position="82"/>
    </location>
</feature>
<protein>
    <submittedName>
        <fullName evidence="4">Endonuclease/exonuclease/phosphatase family metal-dependent hydrolase</fullName>
    </submittedName>
</protein>